<dbReference type="Proteomes" id="UP000694414">
    <property type="component" value="Unplaced"/>
</dbReference>
<dbReference type="Ensembl" id="ENSPSMT00000010777.1">
    <property type="protein sequence ID" value="ENSPSMP00000009191.1"/>
    <property type="gene ID" value="ENSPSMG00000006696.1"/>
</dbReference>
<dbReference type="PANTHER" id="PTHR17039">
    <property type="entry name" value="U3 SMALL NUCLEOLAR RIBONUCLEOPROTEIN PROTEIN MPP10"/>
    <property type="match status" value="1"/>
</dbReference>
<evidence type="ECO:0000256" key="4">
    <source>
        <dbReference type="ARBA" id="ARBA00023242"/>
    </source>
</evidence>
<evidence type="ECO:0000256" key="3">
    <source>
        <dbReference type="ARBA" id="ARBA00022552"/>
    </source>
</evidence>
<gene>
    <name evidence="8" type="primary">MPHOSPH10</name>
</gene>
<dbReference type="GeneTree" id="ENSGT00390000011359"/>
<dbReference type="InterPro" id="IPR012173">
    <property type="entry name" value="Mpp10"/>
</dbReference>
<accession>A0A8C8YYJ6</accession>
<dbReference type="GO" id="GO:0005732">
    <property type="term" value="C:sno(s)RNA-containing ribonucleoprotein complex"/>
    <property type="evidence" value="ECO:0007669"/>
    <property type="project" value="InterPro"/>
</dbReference>
<dbReference type="AlphaFoldDB" id="A0A8C8YYJ6"/>
<evidence type="ECO:0000313" key="8">
    <source>
        <dbReference type="Ensembl" id="ENSPSMP00000009191.1"/>
    </source>
</evidence>
<evidence type="ECO:0000256" key="2">
    <source>
        <dbReference type="ARBA" id="ARBA00022517"/>
    </source>
</evidence>
<reference evidence="8" key="2">
    <citation type="submission" date="2025-09" db="UniProtKB">
        <authorList>
            <consortium name="Ensembl"/>
        </authorList>
    </citation>
    <scope>IDENTIFICATION</scope>
</reference>
<dbReference type="Pfam" id="PF04006">
    <property type="entry name" value="Mpp10"/>
    <property type="match status" value="1"/>
</dbReference>
<keyword evidence="5" id="KW-0687">Ribonucleoprotein</keyword>
<feature type="compositionally biased region" description="Basic and acidic residues" evidence="7">
    <location>
        <begin position="318"/>
        <end position="327"/>
    </location>
</feature>
<evidence type="ECO:0000313" key="9">
    <source>
        <dbReference type="Proteomes" id="UP000694414"/>
    </source>
</evidence>
<keyword evidence="3" id="KW-0698">rRNA processing</keyword>
<keyword evidence="9" id="KW-1185">Reference proteome</keyword>
<dbReference type="PIRSF" id="PIRSF017300">
    <property type="entry name" value="snoRNP_Mpp10"/>
    <property type="match status" value="1"/>
</dbReference>
<feature type="compositionally biased region" description="Acidic residues" evidence="7">
    <location>
        <begin position="219"/>
        <end position="245"/>
    </location>
</feature>
<feature type="region of interest" description="Disordered" evidence="7">
    <location>
        <begin position="217"/>
        <end position="344"/>
    </location>
</feature>
<dbReference type="GO" id="GO:0034457">
    <property type="term" value="C:Mpp10 complex"/>
    <property type="evidence" value="ECO:0007669"/>
    <property type="project" value="InterPro"/>
</dbReference>
<comment type="similarity">
    <text evidence="6">Belongs to the MPP10 family.</text>
</comment>
<evidence type="ECO:0000256" key="5">
    <source>
        <dbReference type="ARBA" id="ARBA00023274"/>
    </source>
</evidence>
<organism evidence="8 9">
    <name type="scientific">Prolemur simus</name>
    <name type="common">Greater bamboo lemur</name>
    <name type="synonym">Hapalemur simus</name>
    <dbReference type="NCBI Taxonomy" id="1328070"/>
    <lineage>
        <taxon>Eukaryota</taxon>
        <taxon>Metazoa</taxon>
        <taxon>Chordata</taxon>
        <taxon>Craniata</taxon>
        <taxon>Vertebrata</taxon>
        <taxon>Euteleostomi</taxon>
        <taxon>Mammalia</taxon>
        <taxon>Eutheria</taxon>
        <taxon>Euarchontoglires</taxon>
        <taxon>Primates</taxon>
        <taxon>Strepsirrhini</taxon>
        <taxon>Lemuriformes</taxon>
        <taxon>Lemuridae</taxon>
        <taxon>Prolemur</taxon>
    </lineage>
</organism>
<protein>
    <submittedName>
        <fullName evidence="8">M-phase phosphoprotein 10</fullName>
    </submittedName>
</protein>
<feature type="compositionally biased region" description="Basic and acidic residues" evidence="7">
    <location>
        <begin position="278"/>
        <end position="288"/>
    </location>
</feature>
<evidence type="ECO:0000256" key="7">
    <source>
        <dbReference type="SAM" id="MobiDB-lite"/>
    </source>
</evidence>
<dbReference type="PANTHER" id="PTHR17039:SF0">
    <property type="entry name" value="U3 SMALL NUCLEOLAR RIBONUCLEOPROTEIN PROTEIN MPP10"/>
    <property type="match status" value="1"/>
</dbReference>
<reference evidence="8" key="1">
    <citation type="submission" date="2025-08" db="UniProtKB">
        <authorList>
            <consortium name="Ensembl"/>
        </authorList>
    </citation>
    <scope>IDENTIFICATION</scope>
</reference>
<sequence>MAPRVWRPRTLERCLKEVGKATCRPECFLTIQDGLASKFTSLTKVLYDFNKILEKGRIRGSPLQKLVIDNFDDEQIWQQLELQNEPILQYFWNAVSEAIKDKDISLLPESEEQECEEDGSEMDADGQEDLEQVLEQEEVSDMDADGPKLDKRAKNKSKFDLRKSPVFSDEDSDVDFDISKLEQQSKVQSKMPKKPREKSIVDDKFFKLSEMEAFLENIEKEEEQKNEEDEDIDFFEDVDSDEDEGGLFGSQKPKSSKSSRNLKYKDFFDPVESDEDIASAHDEELGSDKDEEEIADEEAEELSISETDEESDLEENEDGKQHKESLKRVTFALPDDEETEDTNVLNVKKNSDEVKSSFEKRQEKMNEKIASLEKELLEKKPWQLQGEVTAQKRPENSLLEETLHFDHAVRMGMVPAGFGVMFLFSQPFILKTCKHTEKWYKASHGGG</sequence>
<keyword evidence="4" id="KW-0539">Nucleus</keyword>
<name>A0A8C8YYJ6_PROSS</name>
<evidence type="ECO:0000256" key="6">
    <source>
        <dbReference type="ARBA" id="ARBA00029455"/>
    </source>
</evidence>
<evidence type="ECO:0000256" key="1">
    <source>
        <dbReference type="ARBA" id="ARBA00004604"/>
    </source>
</evidence>
<feature type="compositionally biased region" description="Acidic residues" evidence="7">
    <location>
        <begin position="289"/>
        <end position="317"/>
    </location>
</feature>
<keyword evidence="2" id="KW-0690">Ribosome biogenesis</keyword>
<proteinExistence type="inferred from homology"/>
<comment type="subcellular location">
    <subcellularLocation>
        <location evidence="1">Nucleus</location>
        <location evidence="1">Nucleolus</location>
    </subcellularLocation>
</comment>
<dbReference type="GO" id="GO:0032040">
    <property type="term" value="C:small-subunit processome"/>
    <property type="evidence" value="ECO:0007669"/>
    <property type="project" value="TreeGrafter"/>
</dbReference>
<dbReference type="GO" id="GO:0006364">
    <property type="term" value="P:rRNA processing"/>
    <property type="evidence" value="ECO:0007669"/>
    <property type="project" value="UniProtKB-KW"/>
</dbReference>